<feature type="region of interest" description="Disordered" evidence="1">
    <location>
        <begin position="1"/>
        <end position="86"/>
    </location>
</feature>
<protein>
    <submittedName>
        <fullName evidence="2">Uncharacterized protein</fullName>
    </submittedName>
</protein>
<evidence type="ECO:0000256" key="1">
    <source>
        <dbReference type="SAM" id="MobiDB-lite"/>
    </source>
</evidence>
<proteinExistence type="predicted"/>
<keyword evidence="3" id="KW-1185">Reference proteome</keyword>
<dbReference type="EMBL" id="KV429121">
    <property type="protein sequence ID" value="KZT64706.1"/>
    <property type="molecule type" value="Genomic_DNA"/>
</dbReference>
<dbReference type="Proteomes" id="UP000076727">
    <property type="component" value="Unassembled WGS sequence"/>
</dbReference>
<organism evidence="2 3">
    <name type="scientific">Daedalea quercina L-15889</name>
    <dbReference type="NCBI Taxonomy" id="1314783"/>
    <lineage>
        <taxon>Eukaryota</taxon>
        <taxon>Fungi</taxon>
        <taxon>Dikarya</taxon>
        <taxon>Basidiomycota</taxon>
        <taxon>Agaricomycotina</taxon>
        <taxon>Agaricomycetes</taxon>
        <taxon>Polyporales</taxon>
        <taxon>Fomitopsis</taxon>
    </lineage>
</organism>
<dbReference type="STRING" id="1314783.A0A165LPZ8"/>
<accession>A0A165LPZ8</accession>
<dbReference type="AlphaFoldDB" id="A0A165LPZ8"/>
<name>A0A165LPZ8_9APHY</name>
<sequence>MGQLADAKARLAQATTEEEQKVEREAGEGQKRLKTMQAEVENSRRKVGESGWSEEKEREESEGPLQTWTLNTTRRRALTAPESRVS</sequence>
<evidence type="ECO:0000313" key="3">
    <source>
        <dbReference type="Proteomes" id="UP000076727"/>
    </source>
</evidence>
<reference evidence="2 3" key="1">
    <citation type="journal article" date="2016" name="Mol. Biol. Evol.">
        <title>Comparative Genomics of Early-Diverging Mushroom-Forming Fungi Provides Insights into the Origins of Lignocellulose Decay Capabilities.</title>
        <authorList>
            <person name="Nagy L.G."/>
            <person name="Riley R."/>
            <person name="Tritt A."/>
            <person name="Adam C."/>
            <person name="Daum C."/>
            <person name="Floudas D."/>
            <person name="Sun H."/>
            <person name="Yadav J.S."/>
            <person name="Pangilinan J."/>
            <person name="Larsson K.H."/>
            <person name="Matsuura K."/>
            <person name="Barry K."/>
            <person name="Labutti K."/>
            <person name="Kuo R."/>
            <person name="Ohm R.A."/>
            <person name="Bhattacharya S.S."/>
            <person name="Shirouzu T."/>
            <person name="Yoshinaga Y."/>
            <person name="Martin F.M."/>
            <person name="Grigoriev I.V."/>
            <person name="Hibbett D.S."/>
        </authorList>
    </citation>
    <scope>NUCLEOTIDE SEQUENCE [LARGE SCALE GENOMIC DNA]</scope>
    <source>
        <strain evidence="2 3">L-15889</strain>
    </source>
</reference>
<evidence type="ECO:0000313" key="2">
    <source>
        <dbReference type="EMBL" id="KZT64706.1"/>
    </source>
</evidence>
<feature type="compositionally biased region" description="Basic and acidic residues" evidence="1">
    <location>
        <begin position="18"/>
        <end position="31"/>
    </location>
</feature>
<gene>
    <name evidence="2" type="ORF">DAEQUDRAFT_599623</name>
</gene>
<feature type="compositionally biased region" description="Basic and acidic residues" evidence="1">
    <location>
        <begin position="41"/>
        <end position="61"/>
    </location>
</feature>